<evidence type="ECO:0000256" key="14">
    <source>
        <dbReference type="SAM" id="Phobius"/>
    </source>
</evidence>
<evidence type="ECO:0000256" key="8">
    <source>
        <dbReference type="ARBA" id="ARBA00022989"/>
    </source>
</evidence>
<dbReference type="GO" id="GO:0015252">
    <property type="term" value="F:proton channel activity"/>
    <property type="evidence" value="ECO:0007669"/>
    <property type="project" value="InterPro"/>
</dbReference>
<evidence type="ECO:0000313" key="16">
    <source>
        <dbReference type="Proteomes" id="UP000431684"/>
    </source>
</evidence>
<keyword evidence="3" id="KW-0813">Transport</keyword>
<protein>
    <submittedName>
        <fullName evidence="15">DUF1211 domain-containing protein</fullName>
    </submittedName>
</protein>
<comment type="similarity">
    <text evidence="2">Belongs to the TMEM175 family.</text>
</comment>
<accession>A0A6I3XDT1</accession>
<feature type="transmembrane region" description="Helical" evidence="14">
    <location>
        <begin position="6"/>
        <end position="23"/>
    </location>
</feature>
<keyword evidence="10 14" id="KW-0472">Membrane</keyword>
<dbReference type="AlphaFoldDB" id="A0A6I3XDT1"/>
<evidence type="ECO:0000313" key="15">
    <source>
        <dbReference type="EMBL" id="MUI12373.1"/>
    </source>
</evidence>
<evidence type="ECO:0000256" key="1">
    <source>
        <dbReference type="ARBA" id="ARBA00004141"/>
    </source>
</evidence>
<evidence type="ECO:0000256" key="3">
    <source>
        <dbReference type="ARBA" id="ARBA00022448"/>
    </source>
</evidence>
<evidence type="ECO:0000256" key="7">
    <source>
        <dbReference type="ARBA" id="ARBA00022958"/>
    </source>
</evidence>
<comment type="catalytic activity">
    <reaction evidence="12">
        <text>K(+)(in) = K(+)(out)</text>
        <dbReference type="Rhea" id="RHEA:29463"/>
        <dbReference type="ChEBI" id="CHEBI:29103"/>
    </reaction>
</comment>
<keyword evidence="5 14" id="KW-0812">Transmembrane</keyword>
<sequence>MGKNRLEAFSDGVIAIIITIMVLELKVPHDPDFGALLPLWPVFISYVLSFIYVGIYWNNHHHLLHAVKEVSGGVLWANLHLLFWLSLIPFVTGWMGENHFETAPTAAYGVVLCMCAFSYSLLARRLISNHPKNATLAEAIGEDHKGKYSIFLYLAGIGLSFVTAWFGFLAYAAVAVMWLVPDRRIEEKVEEEIEEEEKQEEEKEARAERAVGNTDGRPAGPGPG</sequence>
<dbReference type="OrthoDB" id="7626281at2"/>
<organism evidence="15 16">
    <name type="scientific">Pseudoduganella dura</name>
    <dbReference type="NCBI Taxonomy" id="321982"/>
    <lineage>
        <taxon>Bacteria</taxon>
        <taxon>Pseudomonadati</taxon>
        <taxon>Pseudomonadota</taxon>
        <taxon>Betaproteobacteria</taxon>
        <taxon>Burkholderiales</taxon>
        <taxon>Oxalobacteraceae</taxon>
        <taxon>Telluria group</taxon>
        <taxon>Pseudoduganella</taxon>
    </lineage>
</organism>
<dbReference type="Proteomes" id="UP000431684">
    <property type="component" value="Unassembled WGS sequence"/>
</dbReference>
<comment type="subcellular location">
    <subcellularLocation>
        <location evidence="1">Membrane</location>
        <topology evidence="1">Multi-pass membrane protein</topology>
    </subcellularLocation>
</comment>
<feature type="transmembrane region" description="Helical" evidence="14">
    <location>
        <begin position="75"/>
        <end position="94"/>
    </location>
</feature>
<dbReference type="InterPro" id="IPR010617">
    <property type="entry name" value="TMEM175-like"/>
</dbReference>
<keyword evidence="4" id="KW-0633">Potassium transport</keyword>
<evidence type="ECO:0000256" key="11">
    <source>
        <dbReference type="ARBA" id="ARBA00023303"/>
    </source>
</evidence>
<evidence type="ECO:0000256" key="9">
    <source>
        <dbReference type="ARBA" id="ARBA00023065"/>
    </source>
</evidence>
<reference evidence="15 16" key="1">
    <citation type="submission" date="2019-11" db="EMBL/GenBank/DDBJ databases">
        <title>Draft Genome Sequences of Six Type Strains of the Genus Massilia.</title>
        <authorList>
            <person name="Miess H."/>
            <person name="Frediansyah A."/>
            <person name="Goeker M."/>
            <person name="Gross H."/>
        </authorList>
    </citation>
    <scope>NUCLEOTIDE SEQUENCE [LARGE SCALE GENOMIC DNA]</scope>
    <source>
        <strain evidence="15 16">DSM 17513</strain>
    </source>
</reference>
<dbReference type="GO" id="GO:0016020">
    <property type="term" value="C:membrane"/>
    <property type="evidence" value="ECO:0007669"/>
    <property type="project" value="UniProtKB-SubCell"/>
</dbReference>
<keyword evidence="8 14" id="KW-1133">Transmembrane helix</keyword>
<keyword evidence="16" id="KW-1185">Reference proteome</keyword>
<feature type="transmembrane region" description="Helical" evidence="14">
    <location>
        <begin position="106"/>
        <end position="127"/>
    </location>
</feature>
<keyword evidence="11" id="KW-0407">Ion channel</keyword>
<keyword evidence="7" id="KW-0630">Potassium</keyword>
<gene>
    <name evidence="15" type="ORF">GJV26_07815</name>
</gene>
<feature type="transmembrane region" description="Helical" evidence="14">
    <location>
        <begin position="150"/>
        <end position="180"/>
    </location>
</feature>
<keyword evidence="9" id="KW-0406">Ion transport</keyword>
<dbReference type="EMBL" id="WNWM01000002">
    <property type="protein sequence ID" value="MUI12373.1"/>
    <property type="molecule type" value="Genomic_DNA"/>
</dbReference>
<evidence type="ECO:0000256" key="13">
    <source>
        <dbReference type="SAM" id="MobiDB-lite"/>
    </source>
</evidence>
<name>A0A6I3XDT1_9BURK</name>
<evidence type="ECO:0000256" key="5">
    <source>
        <dbReference type="ARBA" id="ARBA00022692"/>
    </source>
</evidence>
<keyword evidence="6" id="KW-0631">Potassium channel</keyword>
<evidence type="ECO:0000256" key="2">
    <source>
        <dbReference type="ARBA" id="ARBA00006920"/>
    </source>
</evidence>
<feature type="transmembrane region" description="Helical" evidence="14">
    <location>
        <begin position="35"/>
        <end position="55"/>
    </location>
</feature>
<feature type="region of interest" description="Disordered" evidence="13">
    <location>
        <begin position="191"/>
        <end position="224"/>
    </location>
</feature>
<comment type="caution">
    <text evidence="15">The sequence shown here is derived from an EMBL/GenBank/DDBJ whole genome shotgun (WGS) entry which is preliminary data.</text>
</comment>
<proteinExistence type="inferred from homology"/>
<dbReference type="GO" id="GO:0005267">
    <property type="term" value="F:potassium channel activity"/>
    <property type="evidence" value="ECO:0007669"/>
    <property type="project" value="UniProtKB-KW"/>
</dbReference>
<dbReference type="Pfam" id="PF06736">
    <property type="entry name" value="TMEM175"/>
    <property type="match status" value="1"/>
</dbReference>
<feature type="compositionally biased region" description="Basic and acidic residues" evidence="13">
    <location>
        <begin position="200"/>
        <end position="209"/>
    </location>
</feature>
<evidence type="ECO:0000256" key="6">
    <source>
        <dbReference type="ARBA" id="ARBA00022826"/>
    </source>
</evidence>
<evidence type="ECO:0000256" key="4">
    <source>
        <dbReference type="ARBA" id="ARBA00022538"/>
    </source>
</evidence>
<evidence type="ECO:0000256" key="10">
    <source>
        <dbReference type="ARBA" id="ARBA00023136"/>
    </source>
</evidence>
<evidence type="ECO:0000256" key="12">
    <source>
        <dbReference type="ARBA" id="ARBA00034430"/>
    </source>
</evidence>